<comment type="caution">
    <text evidence="7">The sequence shown here is derived from an EMBL/GenBank/DDBJ whole genome shotgun (WGS) entry which is preliminary data.</text>
</comment>
<proteinExistence type="inferred from homology"/>
<keyword evidence="3 6" id="KW-0812">Transmembrane</keyword>
<feature type="non-terminal residue" evidence="7">
    <location>
        <position position="87"/>
    </location>
</feature>
<keyword evidence="5 6" id="KW-0472">Membrane</keyword>
<evidence type="ECO:0000256" key="4">
    <source>
        <dbReference type="ARBA" id="ARBA00022989"/>
    </source>
</evidence>
<organism evidence="7 8">
    <name type="scientific">Marinobacter iranensis</name>
    <dbReference type="NCBI Taxonomy" id="2962607"/>
    <lineage>
        <taxon>Bacteria</taxon>
        <taxon>Pseudomonadati</taxon>
        <taxon>Pseudomonadota</taxon>
        <taxon>Gammaproteobacteria</taxon>
        <taxon>Pseudomonadales</taxon>
        <taxon>Marinobacteraceae</taxon>
        <taxon>Marinobacter</taxon>
    </lineage>
</organism>
<protein>
    <submittedName>
        <fullName evidence="7">GRP family sugar transporter</fullName>
    </submittedName>
</protein>
<evidence type="ECO:0000256" key="5">
    <source>
        <dbReference type="ARBA" id="ARBA00023136"/>
    </source>
</evidence>
<dbReference type="Proteomes" id="UP001143391">
    <property type="component" value="Unassembled WGS sequence"/>
</dbReference>
<dbReference type="EMBL" id="JANCMW010000249">
    <property type="protein sequence ID" value="MDF0752947.1"/>
    <property type="molecule type" value="Genomic_DNA"/>
</dbReference>
<feature type="transmembrane region" description="Helical" evidence="6">
    <location>
        <begin position="27"/>
        <end position="50"/>
    </location>
</feature>
<gene>
    <name evidence="7" type="ORF">NLU14_22230</name>
</gene>
<evidence type="ECO:0000313" key="7">
    <source>
        <dbReference type="EMBL" id="MDF0752947.1"/>
    </source>
</evidence>
<accession>A0ABT5YGX0</accession>
<dbReference type="Pfam" id="PF06800">
    <property type="entry name" value="Sugar_transport"/>
    <property type="match status" value="1"/>
</dbReference>
<keyword evidence="8" id="KW-1185">Reference proteome</keyword>
<keyword evidence="4 6" id="KW-1133">Transmembrane helix</keyword>
<evidence type="ECO:0000313" key="8">
    <source>
        <dbReference type="Proteomes" id="UP001143391"/>
    </source>
</evidence>
<dbReference type="RefSeq" id="WP_275710696.1">
    <property type="nucleotide sequence ID" value="NZ_JANCMW010000249.1"/>
</dbReference>
<keyword evidence="7" id="KW-0762">Sugar transport</keyword>
<keyword evidence="7" id="KW-0813">Transport</keyword>
<evidence type="ECO:0000256" key="6">
    <source>
        <dbReference type="SAM" id="Phobius"/>
    </source>
</evidence>
<comment type="subcellular location">
    <subcellularLocation>
        <location evidence="1">Membrane</location>
        <topology evidence="1">Multi-pass membrane protein</topology>
    </subcellularLocation>
</comment>
<feature type="non-terminal residue" evidence="7">
    <location>
        <position position="1"/>
    </location>
</feature>
<comment type="similarity">
    <text evidence="2">Belongs to the GRP transporter (TC 2.A.7.5) family.</text>
</comment>
<feature type="transmembrane region" description="Helical" evidence="6">
    <location>
        <begin position="56"/>
        <end position="74"/>
    </location>
</feature>
<reference evidence="7" key="1">
    <citation type="submission" date="2022-07" db="EMBL/GenBank/DDBJ databases">
        <title>Marinobacter iranensis a new bacterium isolate from a hipersaline lake in Iran.</title>
        <authorList>
            <person name="Mohammad A.M.A."/>
            <person name="Cristina S.-P."/>
            <person name="Antonio V."/>
        </authorList>
    </citation>
    <scope>NUCLEOTIDE SEQUENCE</scope>
    <source>
        <strain evidence="7">71-i</strain>
    </source>
</reference>
<dbReference type="InterPro" id="IPR010651">
    <property type="entry name" value="Sugar_transport"/>
</dbReference>
<evidence type="ECO:0000256" key="1">
    <source>
        <dbReference type="ARBA" id="ARBA00004141"/>
    </source>
</evidence>
<sequence>GFYFSAKRDPENAVVEEGRNYTKGLTALTYSTLGYVSYVILFNNLAVLWFNVHFDALTIILPMSVGMIFGALVMGRFKIKMDKYVYE</sequence>
<evidence type="ECO:0000256" key="2">
    <source>
        <dbReference type="ARBA" id="ARBA00006117"/>
    </source>
</evidence>
<name>A0ABT5YGX0_9GAMM</name>
<evidence type="ECO:0000256" key="3">
    <source>
        <dbReference type="ARBA" id="ARBA00022692"/>
    </source>
</evidence>